<accession>A0A2P8DF34</accession>
<gene>
    <name evidence="5" type="ORF">CLV30_12864</name>
</gene>
<dbReference type="InterPro" id="IPR011856">
    <property type="entry name" value="tRNA_endonuc-like_dom_sf"/>
</dbReference>
<dbReference type="GO" id="GO:0016788">
    <property type="term" value="F:hydrolase activity, acting on ester bonds"/>
    <property type="evidence" value="ECO:0007669"/>
    <property type="project" value="InterPro"/>
</dbReference>
<dbReference type="GO" id="GO:0004518">
    <property type="term" value="F:nuclease activity"/>
    <property type="evidence" value="ECO:0007669"/>
    <property type="project" value="UniProtKB-KW"/>
</dbReference>
<dbReference type="AlphaFoldDB" id="A0A2P8DF34"/>
<dbReference type="Pfam" id="PF08774">
    <property type="entry name" value="VRR_NUC"/>
    <property type="match status" value="1"/>
</dbReference>
<organism evidence="5 6">
    <name type="scientific">Haloactinopolyspora alba</name>
    <dbReference type="NCBI Taxonomy" id="648780"/>
    <lineage>
        <taxon>Bacteria</taxon>
        <taxon>Bacillati</taxon>
        <taxon>Actinomycetota</taxon>
        <taxon>Actinomycetes</taxon>
        <taxon>Jiangellales</taxon>
        <taxon>Jiangellaceae</taxon>
        <taxon>Haloactinopolyspora</taxon>
    </lineage>
</organism>
<dbReference type="OrthoDB" id="4200941at2"/>
<feature type="domain" description="VRR-NUC" evidence="4">
    <location>
        <begin position="15"/>
        <end position="110"/>
    </location>
</feature>
<dbReference type="Proteomes" id="UP000243528">
    <property type="component" value="Unassembled WGS sequence"/>
</dbReference>
<evidence type="ECO:0000256" key="3">
    <source>
        <dbReference type="ARBA" id="ARBA00022801"/>
    </source>
</evidence>
<name>A0A2P8DF34_9ACTN</name>
<comment type="caution">
    <text evidence="5">The sequence shown here is derived from an EMBL/GenBank/DDBJ whole genome shotgun (WGS) entry which is preliminary data.</text>
</comment>
<evidence type="ECO:0000259" key="4">
    <source>
        <dbReference type="SMART" id="SM00990"/>
    </source>
</evidence>
<evidence type="ECO:0000313" key="6">
    <source>
        <dbReference type="Proteomes" id="UP000243528"/>
    </source>
</evidence>
<sequence>MSRRLTPTEKRLRTIRESQWQTLVENIAQAYGWMRYHAPDNTPRTAASGRRYVQNVKAGWPDLALLHPRRGLFMVAELKTETGQVSDDQAEWLAGFRAAGIRAEIWRPRDEDTVKAVLGPQALGWENWPTRDDPIEAP</sequence>
<dbReference type="SMART" id="SM00990">
    <property type="entry name" value="VRR_NUC"/>
    <property type="match status" value="1"/>
</dbReference>
<proteinExistence type="predicted"/>
<evidence type="ECO:0000256" key="1">
    <source>
        <dbReference type="ARBA" id="ARBA00001946"/>
    </source>
</evidence>
<dbReference type="GO" id="GO:0003676">
    <property type="term" value="F:nucleic acid binding"/>
    <property type="evidence" value="ECO:0007669"/>
    <property type="project" value="InterPro"/>
</dbReference>
<dbReference type="EMBL" id="PYGE01000028">
    <property type="protein sequence ID" value="PSK95812.1"/>
    <property type="molecule type" value="Genomic_DNA"/>
</dbReference>
<keyword evidence="6" id="KW-1185">Reference proteome</keyword>
<dbReference type="RefSeq" id="WP_106539810.1">
    <property type="nucleotide sequence ID" value="NZ_PYGE01000028.1"/>
</dbReference>
<comment type="cofactor">
    <cofactor evidence="1">
        <name>Mg(2+)</name>
        <dbReference type="ChEBI" id="CHEBI:18420"/>
    </cofactor>
</comment>
<evidence type="ECO:0000256" key="2">
    <source>
        <dbReference type="ARBA" id="ARBA00022722"/>
    </source>
</evidence>
<dbReference type="InterPro" id="IPR014883">
    <property type="entry name" value="VRR_NUC"/>
</dbReference>
<keyword evidence="2" id="KW-0540">Nuclease</keyword>
<reference evidence="5 6" key="1">
    <citation type="submission" date="2018-03" db="EMBL/GenBank/DDBJ databases">
        <title>Genomic Encyclopedia of Archaeal and Bacterial Type Strains, Phase II (KMG-II): from individual species to whole genera.</title>
        <authorList>
            <person name="Goeker M."/>
        </authorList>
    </citation>
    <scope>NUCLEOTIDE SEQUENCE [LARGE SCALE GENOMIC DNA]</scope>
    <source>
        <strain evidence="5 6">DSM 45211</strain>
    </source>
</reference>
<evidence type="ECO:0000313" key="5">
    <source>
        <dbReference type="EMBL" id="PSK95812.1"/>
    </source>
</evidence>
<keyword evidence="3" id="KW-0378">Hydrolase</keyword>
<protein>
    <submittedName>
        <fullName evidence="5">VRR-NUC domain-containing protein</fullName>
    </submittedName>
</protein>
<dbReference type="Gene3D" id="3.40.1350.10">
    <property type="match status" value="1"/>
</dbReference>